<dbReference type="EMBL" id="KN823894">
    <property type="protein sequence ID" value="KIO15655.1"/>
    <property type="molecule type" value="Genomic_DNA"/>
</dbReference>
<gene>
    <name evidence="2" type="ORF">M407DRAFT_207714</name>
</gene>
<organism evidence="2 3">
    <name type="scientific">Tulasnella calospora MUT 4182</name>
    <dbReference type="NCBI Taxonomy" id="1051891"/>
    <lineage>
        <taxon>Eukaryota</taxon>
        <taxon>Fungi</taxon>
        <taxon>Dikarya</taxon>
        <taxon>Basidiomycota</taxon>
        <taxon>Agaricomycotina</taxon>
        <taxon>Agaricomycetes</taxon>
        <taxon>Cantharellales</taxon>
        <taxon>Tulasnellaceae</taxon>
        <taxon>Tulasnella</taxon>
    </lineage>
</organism>
<protein>
    <recommendedName>
        <fullName evidence="4">Myb-like domain-containing protein</fullName>
    </recommendedName>
</protein>
<feature type="compositionally biased region" description="Basic and acidic residues" evidence="1">
    <location>
        <begin position="20"/>
        <end position="30"/>
    </location>
</feature>
<dbReference type="OrthoDB" id="3265199at2759"/>
<evidence type="ECO:0008006" key="4">
    <source>
        <dbReference type="Google" id="ProtNLM"/>
    </source>
</evidence>
<name>A0A0C3PMR5_9AGAM</name>
<evidence type="ECO:0000313" key="3">
    <source>
        <dbReference type="Proteomes" id="UP000054248"/>
    </source>
</evidence>
<keyword evidence="3" id="KW-1185">Reference proteome</keyword>
<dbReference type="AlphaFoldDB" id="A0A0C3PMR5"/>
<reference evidence="3" key="2">
    <citation type="submission" date="2015-01" db="EMBL/GenBank/DDBJ databases">
        <title>Evolutionary Origins and Diversification of the Mycorrhizal Mutualists.</title>
        <authorList>
            <consortium name="DOE Joint Genome Institute"/>
            <consortium name="Mycorrhizal Genomics Consortium"/>
            <person name="Kohler A."/>
            <person name="Kuo A."/>
            <person name="Nagy L.G."/>
            <person name="Floudas D."/>
            <person name="Copeland A."/>
            <person name="Barry K.W."/>
            <person name="Cichocki N."/>
            <person name="Veneault-Fourrey C."/>
            <person name="LaButti K."/>
            <person name="Lindquist E.A."/>
            <person name="Lipzen A."/>
            <person name="Lundell T."/>
            <person name="Morin E."/>
            <person name="Murat C."/>
            <person name="Riley R."/>
            <person name="Ohm R."/>
            <person name="Sun H."/>
            <person name="Tunlid A."/>
            <person name="Henrissat B."/>
            <person name="Grigoriev I.V."/>
            <person name="Hibbett D.S."/>
            <person name="Martin F."/>
        </authorList>
    </citation>
    <scope>NUCLEOTIDE SEQUENCE [LARGE SCALE GENOMIC DNA]</scope>
    <source>
        <strain evidence="3">MUT 4182</strain>
    </source>
</reference>
<dbReference type="HOGENOM" id="CLU_1001820_0_0_1"/>
<feature type="region of interest" description="Disordered" evidence="1">
    <location>
        <begin position="1"/>
        <end position="93"/>
    </location>
</feature>
<sequence>MTVTTRSHTKVQDGSRGSSKSREREGERQPTNHTSSPPPSPPSAPINQEEEDLQIPWSRSPSQEQSNEAHSSTEESEDDEEPESVGHGRGRGWLPWQDRLLITEAKALRTFLAPHGSKSQAWEELAAVLKEKSLGKVTRSGPTCKARFSKLIKAHRANETRSLQATGKNEEIDEHVQSLTEIVQLLDDANLETERATESAWMKIEMERRVGLEMRMRQCETWFKPINSKRISVNSTAQVFGSVKVNANGNRMLQVSTTQILTRRISRSLLARTRGAKP</sequence>
<evidence type="ECO:0000313" key="2">
    <source>
        <dbReference type="EMBL" id="KIO15655.1"/>
    </source>
</evidence>
<feature type="compositionally biased region" description="Acidic residues" evidence="1">
    <location>
        <begin position="74"/>
        <end position="83"/>
    </location>
</feature>
<proteinExistence type="predicted"/>
<feature type="compositionally biased region" description="Polar residues" evidence="1">
    <location>
        <begin position="57"/>
        <end position="70"/>
    </location>
</feature>
<evidence type="ECO:0000256" key="1">
    <source>
        <dbReference type="SAM" id="MobiDB-lite"/>
    </source>
</evidence>
<dbReference type="STRING" id="1051891.A0A0C3PMR5"/>
<reference evidence="2 3" key="1">
    <citation type="submission" date="2014-04" db="EMBL/GenBank/DDBJ databases">
        <authorList>
            <consortium name="DOE Joint Genome Institute"/>
            <person name="Kuo A."/>
            <person name="Girlanda M."/>
            <person name="Perotto S."/>
            <person name="Kohler A."/>
            <person name="Nagy L.G."/>
            <person name="Floudas D."/>
            <person name="Copeland A."/>
            <person name="Barry K.W."/>
            <person name="Cichocki N."/>
            <person name="Veneault-Fourrey C."/>
            <person name="LaButti K."/>
            <person name="Lindquist E.A."/>
            <person name="Lipzen A."/>
            <person name="Lundell T."/>
            <person name="Morin E."/>
            <person name="Murat C."/>
            <person name="Sun H."/>
            <person name="Tunlid A."/>
            <person name="Henrissat B."/>
            <person name="Grigoriev I.V."/>
            <person name="Hibbett D.S."/>
            <person name="Martin F."/>
            <person name="Nordberg H.P."/>
            <person name="Cantor M.N."/>
            <person name="Hua S.X."/>
        </authorList>
    </citation>
    <scope>NUCLEOTIDE SEQUENCE [LARGE SCALE GENOMIC DNA]</scope>
    <source>
        <strain evidence="2 3">MUT 4182</strain>
    </source>
</reference>
<dbReference type="Proteomes" id="UP000054248">
    <property type="component" value="Unassembled WGS sequence"/>
</dbReference>
<accession>A0A0C3PMR5</accession>